<dbReference type="Proteomes" id="UP001151760">
    <property type="component" value="Unassembled WGS sequence"/>
</dbReference>
<evidence type="ECO:0000256" key="1">
    <source>
        <dbReference type="SAM" id="MobiDB-lite"/>
    </source>
</evidence>
<proteinExistence type="predicted"/>
<keyword evidence="3" id="KW-1185">Reference proteome</keyword>
<gene>
    <name evidence="2" type="ORF">Tco_0751649</name>
</gene>
<evidence type="ECO:0000313" key="3">
    <source>
        <dbReference type="Proteomes" id="UP001151760"/>
    </source>
</evidence>
<feature type="compositionally biased region" description="Low complexity" evidence="1">
    <location>
        <begin position="192"/>
        <end position="204"/>
    </location>
</feature>
<organism evidence="2 3">
    <name type="scientific">Tanacetum coccineum</name>
    <dbReference type="NCBI Taxonomy" id="301880"/>
    <lineage>
        <taxon>Eukaryota</taxon>
        <taxon>Viridiplantae</taxon>
        <taxon>Streptophyta</taxon>
        <taxon>Embryophyta</taxon>
        <taxon>Tracheophyta</taxon>
        <taxon>Spermatophyta</taxon>
        <taxon>Magnoliopsida</taxon>
        <taxon>eudicotyledons</taxon>
        <taxon>Gunneridae</taxon>
        <taxon>Pentapetalae</taxon>
        <taxon>asterids</taxon>
        <taxon>campanulids</taxon>
        <taxon>Asterales</taxon>
        <taxon>Asteraceae</taxon>
        <taxon>Asteroideae</taxon>
        <taxon>Anthemideae</taxon>
        <taxon>Anthemidinae</taxon>
        <taxon>Tanacetum</taxon>
    </lineage>
</organism>
<feature type="region of interest" description="Disordered" evidence="1">
    <location>
        <begin position="183"/>
        <end position="212"/>
    </location>
</feature>
<dbReference type="EMBL" id="BQNB010011025">
    <property type="protein sequence ID" value="GJS85108.1"/>
    <property type="molecule type" value="Genomic_DNA"/>
</dbReference>
<reference evidence="2" key="2">
    <citation type="submission" date="2022-01" db="EMBL/GenBank/DDBJ databases">
        <authorList>
            <person name="Yamashiro T."/>
            <person name="Shiraishi A."/>
            <person name="Satake H."/>
            <person name="Nakayama K."/>
        </authorList>
    </citation>
    <scope>NUCLEOTIDE SEQUENCE</scope>
</reference>
<evidence type="ECO:0008006" key="4">
    <source>
        <dbReference type="Google" id="ProtNLM"/>
    </source>
</evidence>
<comment type="caution">
    <text evidence="2">The sequence shown here is derived from an EMBL/GenBank/DDBJ whole genome shotgun (WGS) entry which is preliminary data.</text>
</comment>
<reference evidence="2" key="1">
    <citation type="journal article" date="2022" name="Int. J. Mol. Sci.">
        <title>Draft Genome of Tanacetum Coccineum: Genomic Comparison of Closely Related Tanacetum-Family Plants.</title>
        <authorList>
            <person name="Yamashiro T."/>
            <person name="Shiraishi A."/>
            <person name="Nakayama K."/>
            <person name="Satake H."/>
        </authorList>
    </citation>
    <scope>NUCLEOTIDE SEQUENCE</scope>
</reference>
<protein>
    <recommendedName>
        <fullName evidence="4">AT-hook motif nuclear-localized protein</fullName>
    </recommendedName>
</protein>
<sequence length="274" mass="29018">MEKSDKLNVGEGTAGNQGVVAYGASCDGTPKAIPLTIVGDLDVLTNDIEAENTNVDVIPCDDSTIVHSVSFQQRANSYVGVAGVFSEDGISIIASYIGTPIMLDSYTRSMCIESWGRISFARCLIEVSADDVFKDTLTMGVPLIEDSGFSIEMAIVTPPSKEKANDGFQTVYDPKAVKSVSKTGASNVGNTSKSGMSHVSSMSKTQPFKAGFPTSSSRRSFIIEEGGNIIMSNSYASLDDESEEEIDNVYDESGNLFNSTKTGGRLSTFTVAAG</sequence>
<name>A0ABQ4Z4N2_9ASTR</name>
<accession>A0ABQ4Z4N2</accession>
<evidence type="ECO:0000313" key="2">
    <source>
        <dbReference type="EMBL" id="GJS85108.1"/>
    </source>
</evidence>